<keyword evidence="3" id="KW-0269">Exonuclease</keyword>
<dbReference type="GO" id="GO:0005737">
    <property type="term" value="C:cytoplasm"/>
    <property type="evidence" value="ECO:0007669"/>
    <property type="project" value="TreeGrafter"/>
</dbReference>
<feature type="region of interest" description="Disordered" evidence="4">
    <location>
        <begin position="303"/>
        <end position="340"/>
    </location>
</feature>
<evidence type="ECO:0000256" key="2">
    <source>
        <dbReference type="ARBA" id="ARBA00022801"/>
    </source>
</evidence>
<organism evidence="6 7">
    <name type="scientific">Caenorhabditis nigoni</name>
    <dbReference type="NCBI Taxonomy" id="1611254"/>
    <lineage>
        <taxon>Eukaryota</taxon>
        <taxon>Metazoa</taxon>
        <taxon>Ecdysozoa</taxon>
        <taxon>Nematoda</taxon>
        <taxon>Chromadorea</taxon>
        <taxon>Rhabditida</taxon>
        <taxon>Rhabditina</taxon>
        <taxon>Rhabditomorpha</taxon>
        <taxon>Rhabditoidea</taxon>
        <taxon>Rhabditidae</taxon>
        <taxon>Peloderinae</taxon>
        <taxon>Caenorhabditis</taxon>
    </lineage>
</organism>
<dbReference type="Pfam" id="PF00929">
    <property type="entry name" value="RNase_T"/>
    <property type="match status" value="1"/>
</dbReference>
<dbReference type="STRING" id="1611254.A0A2G5SC95"/>
<keyword evidence="7" id="KW-1185">Reference proteome</keyword>
<evidence type="ECO:0000313" key="7">
    <source>
        <dbReference type="Proteomes" id="UP000230233"/>
    </source>
</evidence>
<feature type="domain" description="Exonuclease" evidence="5">
    <location>
        <begin position="11"/>
        <end position="202"/>
    </location>
</feature>
<dbReference type="Gene3D" id="3.30.420.10">
    <property type="entry name" value="Ribonuclease H-like superfamily/Ribonuclease H"/>
    <property type="match status" value="1"/>
</dbReference>
<dbReference type="Proteomes" id="UP000230233">
    <property type="component" value="Unassembled WGS sequence"/>
</dbReference>
<dbReference type="CDD" id="cd06133">
    <property type="entry name" value="ERI-1_3'hExo_like"/>
    <property type="match status" value="1"/>
</dbReference>
<dbReference type="SUPFAM" id="SSF53098">
    <property type="entry name" value="Ribonuclease H-like"/>
    <property type="match status" value="1"/>
</dbReference>
<dbReference type="InterPro" id="IPR013520">
    <property type="entry name" value="Ribonucl_H"/>
</dbReference>
<dbReference type="InterPro" id="IPR036397">
    <property type="entry name" value="RNaseH_sf"/>
</dbReference>
<dbReference type="GO" id="GO:0003676">
    <property type="term" value="F:nucleic acid binding"/>
    <property type="evidence" value="ECO:0007669"/>
    <property type="project" value="InterPro"/>
</dbReference>
<protein>
    <recommendedName>
        <fullName evidence="5">Exonuclease domain-containing protein</fullName>
    </recommendedName>
</protein>
<dbReference type="EMBL" id="PDUG01000019">
    <property type="protein sequence ID" value="PIC12698.1"/>
    <property type="molecule type" value="Genomic_DNA"/>
</dbReference>
<evidence type="ECO:0000259" key="5">
    <source>
        <dbReference type="SMART" id="SM00479"/>
    </source>
</evidence>
<dbReference type="PANTHER" id="PTHR23044">
    <property type="entry name" value="3'-5' EXONUCLEASE ERI1-RELATED"/>
    <property type="match status" value="1"/>
</dbReference>
<dbReference type="AlphaFoldDB" id="A0A2G5SC95"/>
<dbReference type="InterPro" id="IPR047201">
    <property type="entry name" value="ERI-1_3'hExo-like"/>
</dbReference>
<evidence type="ECO:0000256" key="1">
    <source>
        <dbReference type="ARBA" id="ARBA00022722"/>
    </source>
</evidence>
<dbReference type="FunFam" id="3.30.420.10:FF:000157">
    <property type="entry name" value="Cell death-related nuclease 4"/>
    <property type="match status" value="1"/>
</dbReference>
<evidence type="ECO:0000256" key="4">
    <source>
        <dbReference type="SAM" id="MobiDB-lite"/>
    </source>
</evidence>
<reference evidence="7" key="1">
    <citation type="submission" date="2017-10" db="EMBL/GenBank/DDBJ databases">
        <title>Rapid genome shrinkage in a self-fertile nematode reveals novel sperm competition proteins.</title>
        <authorList>
            <person name="Yin D."/>
            <person name="Schwarz E.M."/>
            <person name="Thomas C.G."/>
            <person name="Felde R.L."/>
            <person name="Korf I.F."/>
            <person name="Cutter A.D."/>
            <person name="Schartner C.M."/>
            <person name="Ralston E.J."/>
            <person name="Meyer B.J."/>
            <person name="Haag E.S."/>
        </authorList>
    </citation>
    <scope>NUCLEOTIDE SEQUENCE [LARGE SCALE GENOMIC DNA]</scope>
    <source>
        <strain evidence="7">JU1422</strain>
    </source>
</reference>
<proteinExistence type="predicted"/>
<keyword evidence="1" id="KW-0540">Nuclease</keyword>
<name>A0A2G5SC95_9PELO</name>
<dbReference type="GO" id="GO:0000175">
    <property type="term" value="F:3'-5'-RNA exonuclease activity"/>
    <property type="evidence" value="ECO:0007669"/>
    <property type="project" value="InterPro"/>
</dbReference>
<keyword evidence="2" id="KW-0378">Hydrolase</keyword>
<accession>A0A2G5SC95</accession>
<comment type="caution">
    <text evidence="6">The sequence shown here is derived from an EMBL/GenBank/DDBJ whole genome shotgun (WGS) entry which is preliminary data.</text>
</comment>
<dbReference type="InterPro" id="IPR051274">
    <property type="entry name" value="3-5_Exoribonuclease"/>
</dbReference>
<dbReference type="SMART" id="SM00479">
    <property type="entry name" value="EXOIII"/>
    <property type="match status" value="1"/>
</dbReference>
<dbReference type="OrthoDB" id="5775694at2759"/>
<evidence type="ECO:0000313" key="6">
    <source>
        <dbReference type="EMBL" id="PIC12698.1"/>
    </source>
</evidence>
<dbReference type="PANTHER" id="PTHR23044:SF4">
    <property type="entry name" value="CELL DEATH-RELATED NUCLEASE 4"/>
    <property type="match status" value="1"/>
</dbReference>
<evidence type="ECO:0000256" key="3">
    <source>
        <dbReference type="ARBA" id="ARBA00022839"/>
    </source>
</evidence>
<dbReference type="InterPro" id="IPR012337">
    <property type="entry name" value="RNaseH-like_sf"/>
</dbReference>
<gene>
    <name evidence="6" type="ORF">B9Z55_028221</name>
</gene>
<sequence length="340" mass="39973">MSNRYRCPFENLLILDFNTTCEQNNYDYPSEIIQMNVTVINIRDKMIREDQTFNRFVRPVINPVLSDYCSRLTGIDQNSINTADVFHVVYDQFVEWLREHNFQEKTFAFVCEDHQTIWLHAQYQYLLRDRSMPAIFRQWINITTVLQYLIPERNYDNLPGETFVDKSSNFYNIEFVGNSHNSMDKSSYLAKLTKRLLDDNNLVTVNRVLRCNVNSRRVPLNVDPNWRTTFQSAMLVFGRMLPLVPAVVYTYFTDDDYAKCQYCKNGPDVCTGVVHEQFPYEVYEQLVEPSAFASAARLDIDFDGEDEDEVEDEEDVNDENNVNDENDVNDEDDVDDKDED</sequence>